<feature type="signal peptide" evidence="2">
    <location>
        <begin position="1"/>
        <end position="18"/>
    </location>
</feature>
<proteinExistence type="predicted"/>
<comment type="caution">
    <text evidence="3">The sequence shown here is derived from an EMBL/GenBank/DDBJ whole genome shotgun (WGS) entry which is preliminary data.</text>
</comment>
<protein>
    <submittedName>
        <fullName evidence="3">Uncharacterized protein</fullName>
    </submittedName>
</protein>
<organism evidence="3 4">
    <name type="scientific">Manduca sexta</name>
    <name type="common">Tobacco hawkmoth</name>
    <name type="synonym">Tobacco hornworm</name>
    <dbReference type="NCBI Taxonomy" id="7130"/>
    <lineage>
        <taxon>Eukaryota</taxon>
        <taxon>Metazoa</taxon>
        <taxon>Ecdysozoa</taxon>
        <taxon>Arthropoda</taxon>
        <taxon>Hexapoda</taxon>
        <taxon>Insecta</taxon>
        <taxon>Pterygota</taxon>
        <taxon>Neoptera</taxon>
        <taxon>Endopterygota</taxon>
        <taxon>Lepidoptera</taxon>
        <taxon>Glossata</taxon>
        <taxon>Ditrysia</taxon>
        <taxon>Bombycoidea</taxon>
        <taxon>Sphingidae</taxon>
        <taxon>Sphinginae</taxon>
        <taxon>Sphingini</taxon>
        <taxon>Manduca</taxon>
    </lineage>
</organism>
<sequence>MARGTLAVVFALCLLVDAFCLPANVLRFQRDTNDNWIDVEEPNSKESSSTSTSLATPDPFDDDDDDFSEPVSTSNGGGSSIFSLLNLATALFPSSSGSNTSPTSSAPPSPLWTLKMDIMRAILQFGTSLLGLASSTFSSASRS</sequence>
<gene>
    <name evidence="3" type="ORF">O3G_MSEX014006</name>
</gene>
<dbReference type="Proteomes" id="UP000791440">
    <property type="component" value="Unassembled WGS sequence"/>
</dbReference>
<feature type="region of interest" description="Disordered" evidence="1">
    <location>
        <begin position="38"/>
        <end position="76"/>
    </location>
</feature>
<keyword evidence="2" id="KW-0732">Signal</keyword>
<reference evidence="3" key="2">
    <citation type="submission" date="2020-12" db="EMBL/GenBank/DDBJ databases">
        <authorList>
            <person name="Kanost M."/>
        </authorList>
    </citation>
    <scope>NUCLEOTIDE SEQUENCE</scope>
</reference>
<dbReference type="EMBL" id="JH669016">
    <property type="protein sequence ID" value="KAG6463664.1"/>
    <property type="molecule type" value="Genomic_DNA"/>
</dbReference>
<name>A0A921ZTM1_MANSE</name>
<evidence type="ECO:0000256" key="2">
    <source>
        <dbReference type="SAM" id="SignalP"/>
    </source>
</evidence>
<dbReference type="EMBL" id="JH669016">
    <property type="protein sequence ID" value="KAG6463663.1"/>
    <property type="molecule type" value="Genomic_DNA"/>
</dbReference>
<feature type="chain" id="PRO_5038324551" evidence="2">
    <location>
        <begin position="19"/>
        <end position="143"/>
    </location>
</feature>
<keyword evidence="4" id="KW-1185">Reference proteome</keyword>
<dbReference type="AlphaFoldDB" id="A0A921ZTM1"/>
<reference evidence="3" key="1">
    <citation type="journal article" date="2016" name="Insect Biochem. Mol. Biol.">
        <title>Multifaceted biological insights from a draft genome sequence of the tobacco hornworm moth, Manduca sexta.</title>
        <authorList>
            <person name="Kanost M.R."/>
            <person name="Arrese E.L."/>
            <person name="Cao X."/>
            <person name="Chen Y.R."/>
            <person name="Chellapilla S."/>
            <person name="Goldsmith M.R."/>
            <person name="Grosse-Wilde E."/>
            <person name="Heckel D.G."/>
            <person name="Herndon N."/>
            <person name="Jiang H."/>
            <person name="Papanicolaou A."/>
            <person name="Qu J."/>
            <person name="Soulages J.L."/>
            <person name="Vogel H."/>
            <person name="Walters J."/>
            <person name="Waterhouse R.M."/>
            <person name="Ahn S.J."/>
            <person name="Almeida F.C."/>
            <person name="An C."/>
            <person name="Aqrawi P."/>
            <person name="Bretschneider A."/>
            <person name="Bryant W.B."/>
            <person name="Bucks S."/>
            <person name="Chao H."/>
            <person name="Chevignon G."/>
            <person name="Christen J.M."/>
            <person name="Clarke D.F."/>
            <person name="Dittmer N.T."/>
            <person name="Ferguson L.C.F."/>
            <person name="Garavelou S."/>
            <person name="Gordon K.H.J."/>
            <person name="Gunaratna R.T."/>
            <person name="Han Y."/>
            <person name="Hauser F."/>
            <person name="He Y."/>
            <person name="Heidel-Fischer H."/>
            <person name="Hirsh A."/>
            <person name="Hu Y."/>
            <person name="Jiang H."/>
            <person name="Kalra D."/>
            <person name="Klinner C."/>
            <person name="Konig C."/>
            <person name="Kovar C."/>
            <person name="Kroll A.R."/>
            <person name="Kuwar S.S."/>
            <person name="Lee S.L."/>
            <person name="Lehman R."/>
            <person name="Li K."/>
            <person name="Li Z."/>
            <person name="Liang H."/>
            <person name="Lovelace S."/>
            <person name="Lu Z."/>
            <person name="Mansfield J.H."/>
            <person name="McCulloch K.J."/>
            <person name="Mathew T."/>
            <person name="Morton B."/>
            <person name="Muzny D.M."/>
            <person name="Neunemann D."/>
            <person name="Ongeri F."/>
            <person name="Pauchet Y."/>
            <person name="Pu L.L."/>
            <person name="Pyrousis I."/>
            <person name="Rao X.J."/>
            <person name="Redding A."/>
            <person name="Roesel C."/>
            <person name="Sanchez-Gracia A."/>
            <person name="Schaack S."/>
            <person name="Shukla A."/>
            <person name="Tetreau G."/>
            <person name="Wang Y."/>
            <person name="Xiong G.H."/>
            <person name="Traut W."/>
            <person name="Walsh T.K."/>
            <person name="Worley K.C."/>
            <person name="Wu D."/>
            <person name="Wu W."/>
            <person name="Wu Y.Q."/>
            <person name="Zhang X."/>
            <person name="Zou Z."/>
            <person name="Zucker H."/>
            <person name="Briscoe A.D."/>
            <person name="Burmester T."/>
            <person name="Clem R.J."/>
            <person name="Feyereisen R."/>
            <person name="Grimmelikhuijzen C.J.P."/>
            <person name="Hamodrakas S.J."/>
            <person name="Hansson B.S."/>
            <person name="Huguet E."/>
            <person name="Jermiin L.S."/>
            <person name="Lan Q."/>
            <person name="Lehman H.K."/>
            <person name="Lorenzen M."/>
            <person name="Merzendorfer H."/>
            <person name="Michalopoulos I."/>
            <person name="Morton D.B."/>
            <person name="Muthukrishnan S."/>
            <person name="Oakeshott J.G."/>
            <person name="Palmer W."/>
            <person name="Park Y."/>
            <person name="Passarelli A.L."/>
            <person name="Rozas J."/>
            <person name="Schwartz L.M."/>
            <person name="Smith W."/>
            <person name="Southgate A."/>
            <person name="Vilcinskas A."/>
            <person name="Vogt R."/>
            <person name="Wang P."/>
            <person name="Werren J."/>
            <person name="Yu X.Q."/>
            <person name="Zhou J.J."/>
            <person name="Brown S.J."/>
            <person name="Scherer S.E."/>
            <person name="Richards S."/>
            <person name="Blissard G.W."/>
        </authorList>
    </citation>
    <scope>NUCLEOTIDE SEQUENCE</scope>
</reference>
<dbReference type="EMBL" id="JH669016">
    <property type="protein sequence ID" value="KAG6463665.1"/>
    <property type="molecule type" value="Genomic_DNA"/>
</dbReference>
<feature type="compositionally biased region" description="Acidic residues" evidence="1">
    <location>
        <begin position="59"/>
        <end position="68"/>
    </location>
</feature>
<evidence type="ECO:0000256" key="1">
    <source>
        <dbReference type="SAM" id="MobiDB-lite"/>
    </source>
</evidence>
<evidence type="ECO:0000313" key="4">
    <source>
        <dbReference type="Proteomes" id="UP000791440"/>
    </source>
</evidence>
<accession>A0A921ZTM1</accession>
<evidence type="ECO:0000313" key="3">
    <source>
        <dbReference type="EMBL" id="KAG6463663.1"/>
    </source>
</evidence>